<keyword evidence="2" id="KW-1185">Reference proteome</keyword>
<sequence>MLAPQDCQRPPMFQTSSAIPVTFPLINLAFCVYSNIAPHHRNVRLISSTIIFKRRKQQEVSSHRASLADRVKQIDGIISDRAASIRAQKRLLERLYTGSKGFIDASEDTGTISRLEGRYQLCHRLTAVAATDSILEEVTREKRSLQQECFDAGHAFRAVAGNTSTHERATLRQRWQEAKDRWHNAACHSDIQKKHQ</sequence>
<organism evidence="1 2">
    <name type="scientific">Dothistroma septosporum (strain NZE10 / CBS 128990)</name>
    <name type="common">Red band needle blight fungus</name>
    <name type="synonym">Mycosphaerella pini</name>
    <dbReference type="NCBI Taxonomy" id="675120"/>
    <lineage>
        <taxon>Eukaryota</taxon>
        <taxon>Fungi</taxon>
        <taxon>Dikarya</taxon>
        <taxon>Ascomycota</taxon>
        <taxon>Pezizomycotina</taxon>
        <taxon>Dothideomycetes</taxon>
        <taxon>Dothideomycetidae</taxon>
        <taxon>Mycosphaerellales</taxon>
        <taxon>Mycosphaerellaceae</taxon>
        <taxon>Dothistroma</taxon>
    </lineage>
</organism>
<dbReference type="AlphaFoldDB" id="N1Q1K7"/>
<reference evidence="2" key="1">
    <citation type="journal article" date="2012" name="PLoS Genet.">
        <title>The genomes of the fungal plant pathogens Cladosporium fulvum and Dothistroma septosporum reveal adaptation to different hosts and lifestyles but also signatures of common ancestry.</title>
        <authorList>
            <person name="de Wit P.J.G.M."/>
            <person name="van der Burgt A."/>
            <person name="Oekmen B."/>
            <person name="Stergiopoulos I."/>
            <person name="Abd-Elsalam K.A."/>
            <person name="Aerts A.L."/>
            <person name="Bahkali A.H."/>
            <person name="Beenen H.G."/>
            <person name="Chettri P."/>
            <person name="Cox M.P."/>
            <person name="Datema E."/>
            <person name="de Vries R.P."/>
            <person name="Dhillon B."/>
            <person name="Ganley A.R."/>
            <person name="Griffiths S.A."/>
            <person name="Guo Y."/>
            <person name="Hamelin R.C."/>
            <person name="Henrissat B."/>
            <person name="Kabir M.S."/>
            <person name="Jashni M.K."/>
            <person name="Kema G."/>
            <person name="Klaubauf S."/>
            <person name="Lapidus A."/>
            <person name="Levasseur A."/>
            <person name="Lindquist E."/>
            <person name="Mehrabi R."/>
            <person name="Ohm R.A."/>
            <person name="Owen T.J."/>
            <person name="Salamov A."/>
            <person name="Schwelm A."/>
            <person name="Schijlen E."/>
            <person name="Sun H."/>
            <person name="van den Burg H.A."/>
            <person name="van Ham R.C.H.J."/>
            <person name="Zhang S."/>
            <person name="Goodwin S.B."/>
            <person name="Grigoriev I.V."/>
            <person name="Collemare J."/>
            <person name="Bradshaw R.E."/>
        </authorList>
    </citation>
    <scope>NUCLEOTIDE SEQUENCE [LARGE SCALE GENOMIC DNA]</scope>
    <source>
        <strain evidence="2">NZE10 / CBS 128990</strain>
    </source>
</reference>
<evidence type="ECO:0000313" key="1">
    <source>
        <dbReference type="EMBL" id="EME48535.1"/>
    </source>
</evidence>
<evidence type="ECO:0000313" key="2">
    <source>
        <dbReference type="Proteomes" id="UP000016933"/>
    </source>
</evidence>
<accession>N1Q1K7</accession>
<reference evidence="1 2" key="2">
    <citation type="journal article" date="2012" name="PLoS Pathog.">
        <title>Diverse lifestyles and strategies of plant pathogenesis encoded in the genomes of eighteen Dothideomycetes fungi.</title>
        <authorList>
            <person name="Ohm R.A."/>
            <person name="Feau N."/>
            <person name="Henrissat B."/>
            <person name="Schoch C.L."/>
            <person name="Horwitz B.A."/>
            <person name="Barry K.W."/>
            <person name="Condon B.J."/>
            <person name="Copeland A.C."/>
            <person name="Dhillon B."/>
            <person name="Glaser F."/>
            <person name="Hesse C.N."/>
            <person name="Kosti I."/>
            <person name="LaButti K."/>
            <person name="Lindquist E.A."/>
            <person name="Lucas S."/>
            <person name="Salamov A.A."/>
            <person name="Bradshaw R.E."/>
            <person name="Ciuffetti L."/>
            <person name="Hamelin R.C."/>
            <person name="Kema G.H.J."/>
            <person name="Lawrence C."/>
            <person name="Scott J.A."/>
            <person name="Spatafora J.W."/>
            <person name="Turgeon B.G."/>
            <person name="de Wit P.J.G.M."/>
            <person name="Zhong S."/>
            <person name="Goodwin S.B."/>
            <person name="Grigoriev I.V."/>
        </authorList>
    </citation>
    <scope>NUCLEOTIDE SEQUENCE [LARGE SCALE GENOMIC DNA]</scope>
    <source>
        <strain evidence="2">NZE10 / CBS 128990</strain>
    </source>
</reference>
<dbReference type="HOGENOM" id="CLU_1390197_0_0_1"/>
<dbReference type="Proteomes" id="UP000016933">
    <property type="component" value="Unassembled WGS sequence"/>
</dbReference>
<proteinExistence type="predicted"/>
<protein>
    <submittedName>
        <fullName evidence="1">Uncharacterized protein</fullName>
    </submittedName>
</protein>
<gene>
    <name evidence="1" type="ORF">DOTSEDRAFT_29963</name>
</gene>
<name>N1Q1K7_DOTSN</name>
<dbReference type="EMBL" id="KB446535">
    <property type="protein sequence ID" value="EME48535.1"/>
    <property type="molecule type" value="Genomic_DNA"/>
</dbReference>